<accession>A0A6J6EQ55</accession>
<organism evidence="1">
    <name type="scientific">freshwater metagenome</name>
    <dbReference type="NCBI Taxonomy" id="449393"/>
    <lineage>
        <taxon>unclassified sequences</taxon>
        <taxon>metagenomes</taxon>
        <taxon>ecological metagenomes</taxon>
    </lineage>
</organism>
<evidence type="ECO:0000313" key="1">
    <source>
        <dbReference type="EMBL" id="CAB4578156.1"/>
    </source>
</evidence>
<protein>
    <submittedName>
        <fullName evidence="1">Unannotated protein</fullName>
    </submittedName>
</protein>
<gene>
    <name evidence="1" type="ORF">UFOPK1683_01079</name>
</gene>
<proteinExistence type="predicted"/>
<sequence length="86" mass="8961">MRNGACGLPGFLGYFAFVAPSDLRSLKPETRCAPIPFHSEHAAFWGSTLVTQSATLTKGLSLGKDEAGNSGGTASLASLISNDYLI</sequence>
<name>A0A6J6EQ55_9ZZZZ</name>
<reference evidence="1" key="1">
    <citation type="submission" date="2020-05" db="EMBL/GenBank/DDBJ databases">
        <authorList>
            <person name="Chiriac C."/>
            <person name="Salcher M."/>
            <person name="Ghai R."/>
            <person name="Kavagutti S V."/>
        </authorList>
    </citation>
    <scope>NUCLEOTIDE SEQUENCE</scope>
</reference>
<dbReference type="AlphaFoldDB" id="A0A6J6EQ55"/>
<dbReference type="EMBL" id="CAEZTL010000150">
    <property type="protein sequence ID" value="CAB4578156.1"/>
    <property type="molecule type" value="Genomic_DNA"/>
</dbReference>